<protein>
    <recommendedName>
        <fullName evidence="1">Type I restriction enzyme HindI endonuclease subunit-like C-terminal domain-containing protein</fullName>
    </recommendedName>
</protein>
<dbReference type="Pfam" id="PF11867">
    <property type="entry name" value="T1RH-like_C"/>
    <property type="match status" value="1"/>
</dbReference>
<sequence>MLDAAVKKYQNNVITAAQIIDELIRLAKDLKEQDARGTRFNLNKDELAFYDALAANESAVEAMG</sequence>
<gene>
    <name evidence="2" type="ORF">Tci_929565</name>
</gene>
<evidence type="ECO:0000313" key="2">
    <source>
        <dbReference type="EMBL" id="GFD57596.1"/>
    </source>
</evidence>
<proteinExistence type="predicted"/>
<name>A0A699XIE0_TANCI</name>
<accession>A0A699XIE0</accession>
<dbReference type="AlphaFoldDB" id="A0A699XIE0"/>
<organism evidence="2">
    <name type="scientific">Tanacetum cinerariifolium</name>
    <name type="common">Dalmatian daisy</name>
    <name type="synonym">Chrysanthemum cinerariifolium</name>
    <dbReference type="NCBI Taxonomy" id="118510"/>
    <lineage>
        <taxon>Eukaryota</taxon>
        <taxon>Viridiplantae</taxon>
        <taxon>Streptophyta</taxon>
        <taxon>Embryophyta</taxon>
        <taxon>Tracheophyta</taxon>
        <taxon>Spermatophyta</taxon>
        <taxon>Magnoliopsida</taxon>
        <taxon>eudicotyledons</taxon>
        <taxon>Gunneridae</taxon>
        <taxon>Pentapetalae</taxon>
        <taxon>asterids</taxon>
        <taxon>campanulids</taxon>
        <taxon>Asterales</taxon>
        <taxon>Asteraceae</taxon>
        <taxon>Asteroideae</taxon>
        <taxon>Anthemideae</taxon>
        <taxon>Anthemidinae</taxon>
        <taxon>Tanacetum</taxon>
    </lineage>
</organism>
<comment type="caution">
    <text evidence="2">The sequence shown here is derived from an EMBL/GenBank/DDBJ whole genome shotgun (WGS) entry which is preliminary data.</text>
</comment>
<evidence type="ECO:0000259" key="1">
    <source>
        <dbReference type="Pfam" id="PF11867"/>
    </source>
</evidence>
<dbReference type="InterPro" id="IPR021810">
    <property type="entry name" value="T1RH-like_C"/>
</dbReference>
<feature type="domain" description="Type I restriction enzyme HindI endonuclease subunit-like C-terminal" evidence="1">
    <location>
        <begin position="1"/>
        <end position="64"/>
    </location>
</feature>
<dbReference type="EMBL" id="BKCJ011842851">
    <property type="protein sequence ID" value="GFD57596.1"/>
    <property type="molecule type" value="Genomic_DNA"/>
</dbReference>
<reference evidence="2" key="1">
    <citation type="journal article" date="2019" name="Sci. Rep.">
        <title>Draft genome of Tanacetum cinerariifolium, the natural source of mosquito coil.</title>
        <authorList>
            <person name="Yamashiro T."/>
            <person name="Shiraishi A."/>
            <person name="Satake H."/>
            <person name="Nakayama K."/>
        </authorList>
    </citation>
    <scope>NUCLEOTIDE SEQUENCE</scope>
</reference>
<feature type="non-terminal residue" evidence="2">
    <location>
        <position position="64"/>
    </location>
</feature>